<evidence type="ECO:0000256" key="1">
    <source>
        <dbReference type="SAM" id="SignalP"/>
    </source>
</evidence>
<accession>A0ABT9T1R6</accession>
<evidence type="ECO:0000313" key="3">
    <source>
        <dbReference type="Proteomes" id="UP001237737"/>
    </source>
</evidence>
<protein>
    <recommendedName>
        <fullName evidence="4">HdeA/HdeB family protein</fullName>
    </recommendedName>
</protein>
<organism evidence="2 3">
    <name type="scientific">Luteibacter jiangsuensis</name>
    <dbReference type="NCBI Taxonomy" id="637577"/>
    <lineage>
        <taxon>Bacteria</taxon>
        <taxon>Pseudomonadati</taxon>
        <taxon>Pseudomonadota</taxon>
        <taxon>Gammaproteobacteria</taxon>
        <taxon>Lysobacterales</taxon>
        <taxon>Rhodanobacteraceae</taxon>
        <taxon>Luteibacter</taxon>
    </lineage>
</organism>
<gene>
    <name evidence="2" type="ORF">J2T07_003419</name>
</gene>
<dbReference type="Proteomes" id="UP001237737">
    <property type="component" value="Unassembled WGS sequence"/>
</dbReference>
<reference evidence="2 3" key="1">
    <citation type="submission" date="2023-07" db="EMBL/GenBank/DDBJ databases">
        <title>Sorghum-associated microbial communities from plants grown in Nebraska, USA.</title>
        <authorList>
            <person name="Schachtman D."/>
        </authorList>
    </citation>
    <scope>NUCLEOTIDE SEQUENCE [LARGE SCALE GENOMIC DNA]</scope>
    <source>
        <strain evidence="2 3">CC60</strain>
    </source>
</reference>
<dbReference type="RefSeq" id="WP_306851499.1">
    <property type="nucleotide sequence ID" value="NZ_JAUSSK010000005.1"/>
</dbReference>
<evidence type="ECO:0008006" key="4">
    <source>
        <dbReference type="Google" id="ProtNLM"/>
    </source>
</evidence>
<feature type="signal peptide" evidence="1">
    <location>
        <begin position="1"/>
        <end position="21"/>
    </location>
</feature>
<keyword evidence="3" id="KW-1185">Reference proteome</keyword>
<keyword evidence="1" id="KW-0732">Signal</keyword>
<feature type="chain" id="PRO_5047493247" description="HdeA/HdeB family protein" evidence="1">
    <location>
        <begin position="22"/>
        <end position="117"/>
    </location>
</feature>
<comment type="caution">
    <text evidence="2">The sequence shown here is derived from an EMBL/GenBank/DDBJ whole genome shotgun (WGS) entry which is preliminary data.</text>
</comment>
<evidence type="ECO:0000313" key="2">
    <source>
        <dbReference type="EMBL" id="MDQ0011209.1"/>
    </source>
</evidence>
<dbReference type="EMBL" id="JAUSSK010000005">
    <property type="protein sequence ID" value="MDQ0011209.1"/>
    <property type="molecule type" value="Genomic_DNA"/>
</dbReference>
<proteinExistence type="predicted"/>
<name>A0ABT9T1R6_9GAMM</name>
<sequence length="117" mass="12108">MRPTSAILIATSLLWTCWATAQTQETGLPGATLDDAGQAAGFGQFLCGIPGGQIDAFRQKVDALTSGGTGSAAFHAGEARARKLINQARQENGDGQELRDVSCSEATTLITNTLATP</sequence>